<sequence>MAPPSRLERLTRGTIHGERTIPYAALSDSRSFSALIGAAGAAVHPRNIKDVQALLVESVQANIEVIPRRQHSS</sequence>
<proteinExistence type="predicted"/>
<organism evidence="1 2">
    <name type="scientific">Candidatus Viridilinea mediisalina</name>
    <dbReference type="NCBI Taxonomy" id="2024553"/>
    <lineage>
        <taxon>Bacteria</taxon>
        <taxon>Bacillati</taxon>
        <taxon>Chloroflexota</taxon>
        <taxon>Chloroflexia</taxon>
        <taxon>Chloroflexales</taxon>
        <taxon>Chloroflexineae</taxon>
        <taxon>Oscillochloridaceae</taxon>
        <taxon>Candidatus Viridilinea</taxon>
    </lineage>
</organism>
<gene>
    <name evidence="1" type="ORF">CJ255_21175</name>
</gene>
<comment type="caution">
    <text evidence="1">The sequence shown here is derived from an EMBL/GenBank/DDBJ whole genome shotgun (WGS) entry which is preliminary data.</text>
</comment>
<reference evidence="2" key="1">
    <citation type="submission" date="2017-08" db="EMBL/GenBank/DDBJ databases">
        <authorList>
            <person name="Grouzdev D.S."/>
            <person name="Gaisin V.A."/>
            <person name="Rysina M.S."/>
            <person name="Gorlenko V.M."/>
        </authorList>
    </citation>
    <scope>NUCLEOTIDE SEQUENCE [LARGE SCALE GENOMIC DNA]</scope>
    <source>
        <strain evidence="2">Kir15-3F</strain>
    </source>
</reference>
<dbReference type="AlphaFoldDB" id="A0A2A6RDP5"/>
<dbReference type="RefSeq" id="WP_097646066.1">
    <property type="nucleotide sequence ID" value="NZ_NQWI01000204.1"/>
</dbReference>
<protein>
    <submittedName>
        <fullName evidence="1">Uncharacterized protein</fullName>
    </submittedName>
</protein>
<evidence type="ECO:0000313" key="1">
    <source>
        <dbReference type="EMBL" id="PDW00053.1"/>
    </source>
</evidence>
<accession>A0A2A6RDP5</accession>
<evidence type="ECO:0000313" key="2">
    <source>
        <dbReference type="Proteomes" id="UP000220527"/>
    </source>
</evidence>
<dbReference type="EMBL" id="NQWI01000204">
    <property type="protein sequence ID" value="PDW00053.1"/>
    <property type="molecule type" value="Genomic_DNA"/>
</dbReference>
<dbReference type="Proteomes" id="UP000220527">
    <property type="component" value="Unassembled WGS sequence"/>
</dbReference>
<keyword evidence="2" id="KW-1185">Reference proteome</keyword>
<name>A0A2A6RDP5_9CHLR</name>